<organism evidence="1 2">
    <name type="scientific">Persicitalea jodogahamensis</name>
    <dbReference type="NCBI Taxonomy" id="402147"/>
    <lineage>
        <taxon>Bacteria</taxon>
        <taxon>Pseudomonadati</taxon>
        <taxon>Bacteroidota</taxon>
        <taxon>Cytophagia</taxon>
        <taxon>Cytophagales</taxon>
        <taxon>Spirosomataceae</taxon>
        <taxon>Persicitalea</taxon>
    </lineage>
</organism>
<comment type="caution">
    <text evidence="1">The sequence shown here is derived from an EMBL/GenBank/DDBJ whole genome shotgun (WGS) entry which is preliminary data.</text>
</comment>
<dbReference type="Proteomes" id="UP000598271">
    <property type="component" value="Unassembled WGS sequence"/>
</dbReference>
<dbReference type="Pfam" id="PF13707">
    <property type="entry name" value="RloB"/>
    <property type="match status" value="1"/>
</dbReference>
<sequence length="220" mass="25124">MGVLALSPSWETYKISTGINMPKQNRSYKKGAPHRDARLFIIIAEGEREDSYFHWFDARNSRLSILIVDRPKNTSAPKYFIDRINKAEEEGIYSPQANDQVWFVCDVDRWREQIEALRLSCEQVPNWNIAVSNKCFEVWLHFHSGSISHPIDVSCAELKSSLPGTSVGEFNTHKYCPLIKQAAENARAADTNPGAHFPDLMQTKLYKLADAMLEVLGHNW</sequence>
<dbReference type="EMBL" id="BMXF01000002">
    <property type="protein sequence ID" value="GHB68106.1"/>
    <property type="molecule type" value="Genomic_DNA"/>
</dbReference>
<dbReference type="AlphaFoldDB" id="A0A8J3G9Y2"/>
<evidence type="ECO:0000313" key="1">
    <source>
        <dbReference type="EMBL" id="GHB68106.1"/>
    </source>
</evidence>
<evidence type="ECO:0008006" key="3">
    <source>
        <dbReference type="Google" id="ProtNLM"/>
    </source>
</evidence>
<keyword evidence="2" id="KW-1185">Reference proteome</keyword>
<protein>
    <recommendedName>
        <fullName evidence="3">RloB domain-containing protein</fullName>
    </recommendedName>
</protein>
<accession>A0A8J3G9Y2</accession>
<proteinExistence type="predicted"/>
<gene>
    <name evidence="1" type="ORF">GCM10007390_21780</name>
</gene>
<reference evidence="1 2" key="1">
    <citation type="journal article" date="2014" name="Int. J. Syst. Evol. Microbiol.">
        <title>Complete genome sequence of Corynebacterium casei LMG S-19264T (=DSM 44701T), isolated from a smear-ripened cheese.</title>
        <authorList>
            <consortium name="US DOE Joint Genome Institute (JGI-PGF)"/>
            <person name="Walter F."/>
            <person name="Albersmeier A."/>
            <person name="Kalinowski J."/>
            <person name="Ruckert C."/>
        </authorList>
    </citation>
    <scope>NUCLEOTIDE SEQUENCE [LARGE SCALE GENOMIC DNA]</scope>
    <source>
        <strain evidence="1 2">KCTC 12866</strain>
    </source>
</reference>
<dbReference type="InterPro" id="IPR025591">
    <property type="entry name" value="RloB"/>
</dbReference>
<name>A0A8J3G9Y2_9BACT</name>
<evidence type="ECO:0000313" key="2">
    <source>
        <dbReference type="Proteomes" id="UP000598271"/>
    </source>
</evidence>